<accession>A0A4S3TLU1</accession>
<dbReference type="EMBL" id="RBZW01000039">
    <property type="protein sequence ID" value="THE64213.1"/>
    <property type="molecule type" value="Genomic_DNA"/>
</dbReference>
<dbReference type="InterPro" id="IPR055551">
    <property type="entry name" value="DUF7127"/>
</dbReference>
<protein>
    <submittedName>
        <fullName evidence="1">Hsp20/alpha crystallin family protein</fullName>
    </submittedName>
</protein>
<proteinExistence type="predicted"/>
<organism evidence="1 2">
    <name type="scientific">Salinadaptatus halalkaliphilus</name>
    <dbReference type="NCBI Taxonomy" id="2419781"/>
    <lineage>
        <taxon>Archaea</taxon>
        <taxon>Methanobacteriati</taxon>
        <taxon>Methanobacteriota</taxon>
        <taxon>Stenosarchaea group</taxon>
        <taxon>Halobacteria</taxon>
        <taxon>Halobacteriales</taxon>
        <taxon>Natrialbaceae</taxon>
        <taxon>Salinadaptatus</taxon>
    </lineage>
</organism>
<reference evidence="1 2" key="1">
    <citation type="submission" date="2018-10" db="EMBL/GenBank/DDBJ databases">
        <title>Natronolimnobius sp. XQ-INN 246 isolated from Inner Mongolia Autonomous Region of China.</title>
        <authorList>
            <person name="Xue Q."/>
        </authorList>
    </citation>
    <scope>NUCLEOTIDE SEQUENCE [LARGE SCALE GENOMIC DNA]</scope>
    <source>
        <strain evidence="1 2">XQ-INN 246</strain>
    </source>
</reference>
<comment type="caution">
    <text evidence="1">The sequence shown here is derived from an EMBL/GenBank/DDBJ whole genome shotgun (WGS) entry which is preliminary data.</text>
</comment>
<dbReference type="OrthoDB" id="304071at2157"/>
<evidence type="ECO:0000313" key="2">
    <source>
        <dbReference type="Proteomes" id="UP000318864"/>
    </source>
</evidence>
<name>A0A4S3TLU1_9EURY</name>
<dbReference type="RefSeq" id="WP_141465343.1">
    <property type="nucleotide sequence ID" value="NZ_RBZW01000039.1"/>
</dbReference>
<dbReference type="Pfam" id="PF23444">
    <property type="entry name" value="DUF7127"/>
    <property type="match status" value="1"/>
</dbReference>
<gene>
    <name evidence="1" type="ORF">D8Y22_14210</name>
</gene>
<keyword evidence="2" id="KW-1185">Reference proteome</keyword>
<evidence type="ECO:0000313" key="1">
    <source>
        <dbReference type="EMBL" id="THE64213.1"/>
    </source>
</evidence>
<dbReference type="Proteomes" id="UP000318864">
    <property type="component" value="Unassembled WGS sequence"/>
</dbReference>
<dbReference type="AlphaFoldDB" id="A0A4S3TLU1"/>
<sequence length="81" mass="9003">MTLDNIVHSEDALVRRYQYDDRTVLAVDLGPTTEPSVDVVDDTVIVVVDDDQYELDLPVDANDAHTFIKNGVLSIETEAAR</sequence>